<keyword evidence="1" id="KW-0132">Cell division</keyword>
<dbReference type="GO" id="GO:0044772">
    <property type="term" value="P:mitotic cell cycle phase transition"/>
    <property type="evidence" value="ECO:0007669"/>
    <property type="project" value="InterPro"/>
</dbReference>
<evidence type="ECO:0000256" key="5">
    <source>
        <dbReference type="SAM" id="MobiDB-lite"/>
    </source>
</evidence>
<evidence type="ECO:0000313" key="8">
    <source>
        <dbReference type="Proteomes" id="UP001168821"/>
    </source>
</evidence>
<feature type="region of interest" description="Disordered" evidence="5">
    <location>
        <begin position="1"/>
        <end position="68"/>
    </location>
</feature>
<reference evidence="7" key="1">
    <citation type="journal article" date="2023" name="G3 (Bethesda)">
        <title>Whole genome assemblies of Zophobas morio and Tenebrio molitor.</title>
        <authorList>
            <person name="Kaur S."/>
            <person name="Stinson S.A."/>
            <person name="diCenzo G.C."/>
        </authorList>
    </citation>
    <scope>NUCLEOTIDE SEQUENCE</scope>
    <source>
        <strain evidence="7">QUZm001</strain>
    </source>
</reference>
<keyword evidence="8" id="KW-1185">Reference proteome</keyword>
<proteinExistence type="inferred from homology"/>
<name>A0AA38IUU3_9CUCU</name>
<dbReference type="Proteomes" id="UP001168821">
    <property type="component" value="Unassembled WGS sequence"/>
</dbReference>
<feature type="domain" description="Cyclin-like" evidence="6">
    <location>
        <begin position="224"/>
        <end position="308"/>
    </location>
</feature>
<keyword evidence="2 4" id="KW-0195">Cyclin</keyword>
<dbReference type="AlphaFoldDB" id="A0AA38IUU3"/>
<feature type="compositionally biased region" description="Polar residues" evidence="5">
    <location>
        <begin position="44"/>
        <end position="53"/>
    </location>
</feature>
<dbReference type="GO" id="GO:0051726">
    <property type="term" value="P:regulation of cell cycle"/>
    <property type="evidence" value="ECO:0007669"/>
    <property type="project" value="UniProtKB-ARBA"/>
</dbReference>
<dbReference type="InterPro" id="IPR013763">
    <property type="entry name" value="Cyclin-like_dom"/>
</dbReference>
<dbReference type="InterPro" id="IPR006671">
    <property type="entry name" value="Cyclin_N"/>
</dbReference>
<dbReference type="FunFam" id="1.10.472.10:FF:000010">
    <property type="entry name" value="G1/S-specific cyclin Cln1"/>
    <property type="match status" value="1"/>
</dbReference>
<dbReference type="GO" id="GO:0051301">
    <property type="term" value="P:cell division"/>
    <property type="evidence" value="ECO:0007669"/>
    <property type="project" value="UniProtKB-KW"/>
</dbReference>
<dbReference type="InterPro" id="IPR046965">
    <property type="entry name" value="Cyclin_A/B-like"/>
</dbReference>
<evidence type="ECO:0000256" key="1">
    <source>
        <dbReference type="ARBA" id="ARBA00022618"/>
    </source>
</evidence>
<dbReference type="PANTHER" id="PTHR10177">
    <property type="entry name" value="CYCLINS"/>
    <property type="match status" value="1"/>
</dbReference>
<keyword evidence="3" id="KW-0131">Cell cycle</keyword>
<dbReference type="InterPro" id="IPR004367">
    <property type="entry name" value="Cyclin_C-dom"/>
</dbReference>
<dbReference type="GO" id="GO:0016538">
    <property type="term" value="F:cyclin-dependent protein serine/threonine kinase regulator activity"/>
    <property type="evidence" value="ECO:0007669"/>
    <property type="project" value="InterPro"/>
</dbReference>
<comment type="caution">
    <text evidence="7">The sequence shown here is derived from an EMBL/GenBank/DDBJ whole genome shotgun (WGS) entry which is preliminary data.</text>
</comment>
<evidence type="ECO:0000256" key="4">
    <source>
        <dbReference type="RuleBase" id="RU000383"/>
    </source>
</evidence>
<feature type="domain" description="Cyclin-like" evidence="6">
    <location>
        <begin position="321"/>
        <end position="412"/>
    </location>
</feature>
<evidence type="ECO:0000256" key="2">
    <source>
        <dbReference type="ARBA" id="ARBA00023127"/>
    </source>
</evidence>
<accession>A0AA38IUU3</accession>
<comment type="similarity">
    <text evidence="4">Belongs to the cyclin family.</text>
</comment>
<dbReference type="InterPro" id="IPR039361">
    <property type="entry name" value="Cyclin"/>
</dbReference>
<evidence type="ECO:0000256" key="3">
    <source>
        <dbReference type="ARBA" id="ARBA00023306"/>
    </source>
</evidence>
<protein>
    <recommendedName>
        <fullName evidence="6">Cyclin-like domain-containing protein</fullName>
    </recommendedName>
</protein>
<evidence type="ECO:0000313" key="7">
    <source>
        <dbReference type="EMBL" id="KAJ3661249.1"/>
    </source>
</evidence>
<dbReference type="Pfam" id="PF00134">
    <property type="entry name" value="Cyclin_N"/>
    <property type="match status" value="1"/>
</dbReference>
<organism evidence="7 8">
    <name type="scientific">Zophobas morio</name>
    <dbReference type="NCBI Taxonomy" id="2755281"/>
    <lineage>
        <taxon>Eukaryota</taxon>
        <taxon>Metazoa</taxon>
        <taxon>Ecdysozoa</taxon>
        <taxon>Arthropoda</taxon>
        <taxon>Hexapoda</taxon>
        <taxon>Insecta</taxon>
        <taxon>Pterygota</taxon>
        <taxon>Neoptera</taxon>
        <taxon>Endopterygota</taxon>
        <taxon>Coleoptera</taxon>
        <taxon>Polyphaga</taxon>
        <taxon>Cucujiformia</taxon>
        <taxon>Tenebrionidae</taxon>
        <taxon>Zophobas</taxon>
    </lineage>
</organism>
<dbReference type="EMBL" id="JALNTZ010000002">
    <property type="protein sequence ID" value="KAJ3661249.1"/>
    <property type="molecule type" value="Genomic_DNA"/>
</dbReference>
<dbReference type="Gene3D" id="1.10.472.10">
    <property type="entry name" value="Cyclin-like"/>
    <property type="match status" value="2"/>
</dbReference>
<dbReference type="PIRSF" id="PIRSF001771">
    <property type="entry name" value="Cyclin_A_B_D_E"/>
    <property type="match status" value="1"/>
</dbReference>
<dbReference type="InterPro" id="IPR036915">
    <property type="entry name" value="Cyclin-like_sf"/>
</dbReference>
<dbReference type="Pfam" id="PF02984">
    <property type="entry name" value="Cyclin_C"/>
    <property type="match status" value="1"/>
</dbReference>
<gene>
    <name evidence="7" type="ORF">Zmor_005654</name>
</gene>
<sequence length="440" mass="50956">MSRKSLKSFPSTKENGPSKKVLEKYGAPSKGPRNPLQDLCDNIPQPNKASNNIKFRKSTSKVPSAKTSEVKTVRSKSSSAVETRIKCSLEPQIITERQPDDDEIVSNEDDVFVEEKHHLNYLSESKDVNHISNDVQPVPVIRITRPPAEDIQVRKPARKVTLVRKLSNRCKRCTEEDFYKDCLYDADYFEENYAYMLEREKYFVFRKDLLSKVFDFNYRVTVVNWLISVQQVLRSTQPTFFIAIRMFDCMLLSTKISSNLYELVAITCLWIANKSFDVHFIQIPKLVSLCNGKYSRQQFLSAEKQVLKTLKFDTNLGEPTSFLFYYLHREKLENNLKVRYSAMFLLEVFTLLLDFSSLRPSLLACVSLYLVLVKYDLENSSFLNYVNGNLIERDIFLRKSNHLEHCVKQLLMCKAATEEVVKKYSTAGTCFAAKNFVQNE</sequence>
<dbReference type="SMART" id="SM00385">
    <property type="entry name" value="CYCLIN"/>
    <property type="match status" value="2"/>
</dbReference>
<evidence type="ECO:0000259" key="6">
    <source>
        <dbReference type="SMART" id="SM00385"/>
    </source>
</evidence>
<dbReference type="SUPFAM" id="SSF47954">
    <property type="entry name" value="Cyclin-like"/>
    <property type="match status" value="2"/>
</dbReference>